<dbReference type="EMBL" id="JAXIVS010000006">
    <property type="protein sequence ID" value="MDY7228807.1"/>
    <property type="molecule type" value="Genomic_DNA"/>
</dbReference>
<dbReference type="RefSeq" id="WP_321547523.1">
    <property type="nucleotide sequence ID" value="NZ_JAXIVS010000006.1"/>
</dbReference>
<name>A0ABU5H7R8_9BACT</name>
<keyword evidence="2" id="KW-1185">Reference proteome</keyword>
<evidence type="ECO:0000313" key="1">
    <source>
        <dbReference type="EMBL" id="MDY7228807.1"/>
    </source>
</evidence>
<reference evidence="1 2" key="1">
    <citation type="submission" date="2023-12" db="EMBL/GenBank/DDBJ databases">
        <title>the genome sequence of Hyalangium sp. s54d21.</title>
        <authorList>
            <person name="Zhang X."/>
        </authorList>
    </citation>
    <scope>NUCLEOTIDE SEQUENCE [LARGE SCALE GENOMIC DNA]</scope>
    <source>
        <strain evidence="2">s54d21</strain>
    </source>
</reference>
<proteinExistence type="predicted"/>
<gene>
    <name evidence="1" type="ORF">SYV04_20455</name>
</gene>
<evidence type="ECO:0000313" key="2">
    <source>
        <dbReference type="Proteomes" id="UP001291309"/>
    </source>
</evidence>
<dbReference type="Proteomes" id="UP001291309">
    <property type="component" value="Unassembled WGS sequence"/>
</dbReference>
<accession>A0ABU5H7R8</accession>
<organism evidence="1 2">
    <name type="scientific">Hyalangium rubrum</name>
    <dbReference type="NCBI Taxonomy" id="3103134"/>
    <lineage>
        <taxon>Bacteria</taxon>
        <taxon>Pseudomonadati</taxon>
        <taxon>Myxococcota</taxon>
        <taxon>Myxococcia</taxon>
        <taxon>Myxococcales</taxon>
        <taxon>Cystobacterineae</taxon>
        <taxon>Archangiaceae</taxon>
        <taxon>Hyalangium</taxon>
    </lineage>
</organism>
<sequence>MNQALPAVRILPPSRALLDSVRQELGENLPPEHRPLLGLLSLSDFLTVATVLHQERAVGRLILPMERVRPTMEAIGALGLYVRRGAIDFVEPRGPVEGTDHARHELPSGTPGATHGMFYFGVAEDLLEGADVLEQTNQHAMLASLFGYPECCVQLFTRTGEERLDKTPDSIPDLGPFPRLMNPCLRYLFGFQLIFHFPCSPRCERSRTLLEGRLAYLKRHAPSAAGVAALGTGITLYGPRTGVALVTRSRQVAEQTFEVEEVVAAGSKLPALLAHAPSPVQLTLHGAHAFELGGVAVEDVHAFVARYE</sequence>
<comment type="caution">
    <text evidence="1">The sequence shown here is derived from an EMBL/GenBank/DDBJ whole genome shotgun (WGS) entry which is preliminary data.</text>
</comment>
<protein>
    <submittedName>
        <fullName evidence="1">Uncharacterized protein</fullName>
    </submittedName>
</protein>